<dbReference type="PANTHER" id="PTHR11040">
    <property type="entry name" value="ZINC/IRON TRANSPORTER"/>
    <property type="match status" value="1"/>
</dbReference>
<dbReference type="PANTHER" id="PTHR11040:SF44">
    <property type="entry name" value="PROTEIN ZNTC-RELATED"/>
    <property type="match status" value="1"/>
</dbReference>
<dbReference type="Pfam" id="PF02535">
    <property type="entry name" value="Zip"/>
    <property type="match status" value="1"/>
</dbReference>
<organism evidence="7 8">
    <name type="scientific">Gimesia chilikensis</name>
    <dbReference type="NCBI Taxonomy" id="2605989"/>
    <lineage>
        <taxon>Bacteria</taxon>
        <taxon>Pseudomonadati</taxon>
        <taxon>Planctomycetota</taxon>
        <taxon>Planctomycetia</taxon>
        <taxon>Planctomycetales</taxon>
        <taxon>Planctomycetaceae</taxon>
        <taxon>Gimesia</taxon>
    </lineage>
</organism>
<dbReference type="EMBL" id="CP036347">
    <property type="protein sequence ID" value="QDU00682.1"/>
    <property type="molecule type" value="Genomic_DNA"/>
</dbReference>
<dbReference type="GO" id="GO:0016020">
    <property type="term" value="C:membrane"/>
    <property type="evidence" value="ECO:0007669"/>
    <property type="project" value="UniProtKB-SubCell"/>
</dbReference>
<feature type="transmembrane region" description="Helical" evidence="6">
    <location>
        <begin position="276"/>
        <end position="299"/>
    </location>
</feature>
<feature type="transmembrane region" description="Helical" evidence="6">
    <location>
        <begin position="236"/>
        <end position="255"/>
    </location>
</feature>
<feature type="transmembrane region" description="Helical" evidence="6">
    <location>
        <begin position="72"/>
        <end position="95"/>
    </location>
</feature>
<evidence type="ECO:0000256" key="5">
    <source>
        <dbReference type="SAM" id="MobiDB-lite"/>
    </source>
</evidence>
<protein>
    <submittedName>
        <fullName evidence="7">Zinc transporter ZupT</fullName>
    </submittedName>
</protein>
<feature type="transmembrane region" description="Helical" evidence="6">
    <location>
        <begin position="204"/>
        <end position="230"/>
    </location>
</feature>
<sequence length="386" mass="42427">MKPLSHLKNDVRLTFLLLTIPLVTFLVAPGFFTSRPTQAAAAEHTHPHPEKTTTTATEESTTEPASDNGTRWSYTLLGIYCALIVFSSLMGGWLPSFVKLTHTRMETLISFVGGLMLGIGVFHLLPHAVAEMGSIDRAVWWMMTGIVTLFFLLRTFHFHQHGTVELEEEEGHTHDHDHDHDHDCEQHHAHAPVHSHSHAHSHHLSWVGIALGLALHTLIDGLALGASIIAEQHHEVFLSLFGLGTFLAIALHKPLDAVSITSLMAAGGWSAGWRNAVNIGFALMCPLGALLFFLGVQQFSDNQHIIIGCALAFAAGVFICISLGDLLPEMEFHSHNRFRLSFVLLLGIALAYGIGFIEPDHVHNHGSHAEESDDGHSHSHEHTHDH</sequence>
<feature type="region of interest" description="Disordered" evidence="5">
    <location>
        <begin position="167"/>
        <end position="190"/>
    </location>
</feature>
<gene>
    <name evidence="7" type="ORF">V6x_03570</name>
</gene>
<dbReference type="InterPro" id="IPR003689">
    <property type="entry name" value="ZIP"/>
</dbReference>
<evidence type="ECO:0000313" key="8">
    <source>
        <dbReference type="Proteomes" id="UP000320722"/>
    </source>
</evidence>
<feature type="transmembrane region" description="Helical" evidence="6">
    <location>
        <begin position="305"/>
        <end position="326"/>
    </location>
</feature>
<feature type="transmembrane region" description="Helical" evidence="6">
    <location>
        <begin position="138"/>
        <end position="156"/>
    </location>
</feature>
<comment type="subcellular location">
    <subcellularLocation>
        <location evidence="1">Membrane</location>
        <topology evidence="1">Multi-pass membrane protein</topology>
    </subcellularLocation>
</comment>
<evidence type="ECO:0000256" key="3">
    <source>
        <dbReference type="ARBA" id="ARBA00022989"/>
    </source>
</evidence>
<evidence type="ECO:0000256" key="4">
    <source>
        <dbReference type="ARBA" id="ARBA00023136"/>
    </source>
</evidence>
<keyword evidence="2 6" id="KW-0812">Transmembrane</keyword>
<accession>A0A517W600</accession>
<keyword evidence="4 6" id="KW-0472">Membrane</keyword>
<feature type="compositionally biased region" description="Low complexity" evidence="5">
    <location>
        <begin position="52"/>
        <end position="65"/>
    </location>
</feature>
<feature type="compositionally biased region" description="Basic and acidic residues" evidence="5">
    <location>
        <begin position="171"/>
        <end position="188"/>
    </location>
</feature>
<feature type="transmembrane region" description="Helical" evidence="6">
    <location>
        <begin position="107"/>
        <end position="126"/>
    </location>
</feature>
<dbReference type="RefSeq" id="WP_145035976.1">
    <property type="nucleotide sequence ID" value="NZ_CP036347.1"/>
</dbReference>
<keyword evidence="3 6" id="KW-1133">Transmembrane helix</keyword>
<dbReference type="GO" id="GO:0005385">
    <property type="term" value="F:zinc ion transmembrane transporter activity"/>
    <property type="evidence" value="ECO:0007669"/>
    <property type="project" value="TreeGrafter"/>
</dbReference>
<dbReference type="AlphaFoldDB" id="A0A517W600"/>
<feature type="region of interest" description="Disordered" evidence="5">
    <location>
        <begin position="365"/>
        <end position="386"/>
    </location>
</feature>
<evidence type="ECO:0000313" key="7">
    <source>
        <dbReference type="EMBL" id="QDU00682.1"/>
    </source>
</evidence>
<evidence type="ECO:0000256" key="1">
    <source>
        <dbReference type="ARBA" id="ARBA00004141"/>
    </source>
</evidence>
<name>A0A517W600_9PLAN</name>
<dbReference type="Proteomes" id="UP000320722">
    <property type="component" value="Chromosome"/>
</dbReference>
<proteinExistence type="predicted"/>
<evidence type="ECO:0000256" key="2">
    <source>
        <dbReference type="ARBA" id="ARBA00022692"/>
    </source>
</evidence>
<reference evidence="7 8" key="1">
    <citation type="submission" date="2019-02" db="EMBL/GenBank/DDBJ databases">
        <title>Deep-cultivation of Planctomycetes and their phenomic and genomic characterization uncovers novel biology.</title>
        <authorList>
            <person name="Wiegand S."/>
            <person name="Jogler M."/>
            <person name="Boedeker C."/>
            <person name="Pinto D."/>
            <person name="Vollmers J."/>
            <person name="Rivas-Marin E."/>
            <person name="Kohn T."/>
            <person name="Peeters S.H."/>
            <person name="Heuer A."/>
            <person name="Rast P."/>
            <person name="Oberbeckmann S."/>
            <person name="Bunk B."/>
            <person name="Jeske O."/>
            <person name="Meyerdierks A."/>
            <person name="Storesund J.E."/>
            <person name="Kallscheuer N."/>
            <person name="Luecker S."/>
            <person name="Lage O.M."/>
            <person name="Pohl T."/>
            <person name="Merkel B.J."/>
            <person name="Hornburger P."/>
            <person name="Mueller R.-W."/>
            <person name="Bruemmer F."/>
            <person name="Labrenz M."/>
            <person name="Spormann A.M."/>
            <person name="Op den Camp H."/>
            <person name="Overmann J."/>
            <person name="Amann R."/>
            <person name="Jetten M.S.M."/>
            <person name="Mascher T."/>
            <person name="Medema M.H."/>
            <person name="Devos D.P."/>
            <person name="Kaster A.-K."/>
            <person name="Ovreas L."/>
            <person name="Rohde M."/>
            <person name="Galperin M.Y."/>
            <person name="Jogler C."/>
        </authorList>
    </citation>
    <scope>NUCLEOTIDE SEQUENCE [LARGE SCALE GENOMIC DNA]</scope>
    <source>
        <strain evidence="7 8">V6</strain>
    </source>
</reference>
<evidence type="ECO:0000256" key="6">
    <source>
        <dbReference type="SAM" id="Phobius"/>
    </source>
</evidence>
<feature type="region of interest" description="Disordered" evidence="5">
    <location>
        <begin position="38"/>
        <end position="67"/>
    </location>
</feature>
<feature type="transmembrane region" description="Helical" evidence="6">
    <location>
        <begin position="338"/>
        <end position="357"/>
    </location>
</feature>